<evidence type="ECO:0000256" key="2">
    <source>
        <dbReference type="ARBA" id="ARBA00023004"/>
    </source>
</evidence>
<comment type="function">
    <text evidence="3">Oxygenase that can act as both a histone lysine demethylase and a ribosomal histidine hydroxylase.</text>
</comment>
<keyword evidence="3" id="KW-0560">Oxidoreductase</keyword>
<dbReference type="InterPro" id="IPR039994">
    <property type="entry name" value="NO66-like"/>
</dbReference>
<keyword evidence="3" id="KW-0539">Nucleus</keyword>
<keyword evidence="1 3" id="KW-0479">Metal-binding</keyword>
<comment type="caution">
    <text evidence="6">The sequence shown here is derived from an EMBL/GenBank/DDBJ whole genome shotgun (WGS) entry which is preliminary data.</text>
</comment>
<dbReference type="Proteomes" id="UP001445335">
    <property type="component" value="Unassembled WGS sequence"/>
</dbReference>
<dbReference type="PROSITE" id="PS51184">
    <property type="entry name" value="JMJC"/>
    <property type="match status" value="1"/>
</dbReference>
<evidence type="ECO:0000256" key="4">
    <source>
        <dbReference type="SAM" id="MobiDB-lite"/>
    </source>
</evidence>
<organism evidence="6 7">
    <name type="scientific">Elliptochloris bilobata</name>
    <dbReference type="NCBI Taxonomy" id="381761"/>
    <lineage>
        <taxon>Eukaryota</taxon>
        <taxon>Viridiplantae</taxon>
        <taxon>Chlorophyta</taxon>
        <taxon>core chlorophytes</taxon>
        <taxon>Trebouxiophyceae</taxon>
        <taxon>Trebouxiophyceae incertae sedis</taxon>
        <taxon>Elliptochloris clade</taxon>
        <taxon>Elliptochloris</taxon>
    </lineage>
</organism>
<feature type="region of interest" description="Disordered" evidence="4">
    <location>
        <begin position="40"/>
        <end position="84"/>
    </location>
</feature>
<feature type="domain" description="JmjC" evidence="5">
    <location>
        <begin position="159"/>
        <end position="294"/>
    </location>
</feature>
<dbReference type="GO" id="GO:0005730">
    <property type="term" value="C:nucleolus"/>
    <property type="evidence" value="ECO:0007669"/>
    <property type="project" value="TreeGrafter"/>
</dbReference>
<name>A0AAW1RDR0_9CHLO</name>
<dbReference type="GO" id="GO:0051864">
    <property type="term" value="F:histone H3K36 demethylase activity"/>
    <property type="evidence" value="ECO:0007669"/>
    <property type="project" value="TreeGrafter"/>
</dbReference>
<protein>
    <recommendedName>
        <fullName evidence="3">Bifunctional lysine-specific demethylase and histidyl-hydroxylase</fullName>
        <ecNumber evidence="3">1.14.11.-</ecNumber>
    </recommendedName>
</protein>
<evidence type="ECO:0000313" key="7">
    <source>
        <dbReference type="Proteomes" id="UP001445335"/>
    </source>
</evidence>
<dbReference type="SUPFAM" id="SSF51197">
    <property type="entry name" value="Clavaminate synthase-like"/>
    <property type="match status" value="1"/>
</dbReference>
<accession>A0AAW1RDR0</accession>
<comment type="cofactor">
    <cofactor evidence="3">
        <name>Fe(2+)</name>
        <dbReference type="ChEBI" id="CHEBI:29033"/>
    </cofactor>
    <text evidence="3">Binds 1 Fe(2+) ion per subunit.</text>
</comment>
<dbReference type="Gene3D" id="2.60.120.650">
    <property type="entry name" value="Cupin"/>
    <property type="match status" value="1"/>
</dbReference>
<dbReference type="InterPro" id="IPR003347">
    <property type="entry name" value="JmjC_dom"/>
</dbReference>
<proteinExistence type="inferred from homology"/>
<dbReference type="EMBL" id="JALJOU010000044">
    <property type="protein sequence ID" value="KAK9831901.1"/>
    <property type="molecule type" value="Genomic_DNA"/>
</dbReference>
<keyword evidence="3" id="KW-0223">Dioxygenase</keyword>
<reference evidence="6 7" key="1">
    <citation type="journal article" date="2024" name="Nat. Commun.">
        <title>Phylogenomics reveals the evolutionary origins of lichenization in chlorophyte algae.</title>
        <authorList>
            <person name="Puginier C."/>
            <person name="Libourel C."/>
            <person name="Otte J."/>
            <person name="Skaloud P."/>
            <person name="Haon M."/>
            <person name="Grisel S."/>
            <person name="Petersen M."/>
            <person name="Berrin J.G."/>
            <person name="Delaux P.M."/>
            <person name="Dal Grande F."/>
            <person name="Keller J."/>
        </authorList>
    </citation>
    <scope>NUCLEOTIDE SEQUENCE [LARGE SCALE GENOMIC DNA]</scope>
    <source>
        <strain evidence="6 7">SAG 245.80</strain>
    </source>
</reference>
<keyword evidence="3" id="KW-0805">Transcription regulation</keyword>
<gene>
    <name evidence="6" type="ORF">WJX81_006898</name>
</gene>
<dbReference type="Pfam" id="PF08007">
    <property type="entry name" value="JmjC_2"/>
    <property type="match status" value="1"/>
</dbReference>
<dbReference type="AlphaFoldDB" id="A0AAW1RDR0"/>
<dbReference type="PANTHER" id="PTHR13096:SF8">
    <property type="entry name" value="RIBOSOMAL OXYGENASE 1"/>
    <property type="match status" value="1"/>
</dbReference>
<comment type="similarity">
    <text evidence="3">Belongs to the ROX family.</text>
</comment>
<evidence type="ECO:0000313" key="6">
    <source>
        <dbReference type="EMBL" id="KAK9831901.1"/>
    </source>
</evidence>
<dbReference type="GO" id="GO:0032453">
    <property type="term" value="F:histone H3K4 demethylase activity"/>
    <property type="evidence" value="ECO:0007669"/>
    <property type="project" value="TreeGrafter"/>
</dbReference>
<dbReference type="GO" id="GO:0005506">
    <property type="term" value="F:iron ion binding"/>
    <property type="evidence" value="ECO:0007669"/>
    <property type="project" value="UniProtKB-UniRule"/>
</dbReference>
<keyword evidence="7" id="KW-1185">Reference proteome</keyword>
<comment type="subcellular location">
    <subcellularLocation>
        <location evidence="3">Nucleus</location>
    </subcellularLocation>
</comment>
<evidence type="ECO:0000259" key="5">
    <source>
        <dbReference type="PROSITE" id="PS51184"/>
    </source>
</evidence>
<dbReference type="PANTHER" id="PTHR13096">
    <property type="entry name" value="MINA53 MYC INDUCED NUCLEAR ANTIGEN"/>
    <property type="match status" value="1"/>
</dbReference>
<dbReference type="Gene3D" id="1.10.10.1500">
    <property type="entry name" value="JmjC domain-containing ribosomal oxygenase (ROX), dimer domain"/>
    <property type="match status" value="1"/>
</dbReference>
<evidence type="ECO:0000256" key="1">
    <source>
        <dbReference type="ARBA" id="ARBA00022723"/>
    </source>
</evidence>
<feature type="compositionally biased region" description="Basic and acidic residues" evidence="4">
    <location>
        <begin position="51"/>
        <end position="63"/>
    </location>
</feature>
<keyword evidence="2 3" id="KW-0408">Iron</keyword>
<sequence>MAEKKQVDKEVQLLAKIASVLQLPQSHTPTSVLKAALRALKAKHASPSRGTEGREQAPGEDCSRHRKRRRKDVGAQCPEVLSNSDGFHDPHEAFVRGFKPSLEGLEYTLELDVVHYNGLAKQVHNANADGEGGTADADLVWRRFSEAGCSLRLLHPQRWRDELWRTLAPLEAFFGCAAGCNAYLTPGGSQGFAPHYDDIDAFVLQLEGSKRWRVYSPRSAEEVLPRSSSEDFSQQDIGEPVLDEVLEPGNLLYMPRGTIHQAEALLGEHSLHMTISVCQHTSWADFLAVALPRAVDLAAEEVVELRQSLPRDLFSHLGIVHADSELERRSELASTAMRM</sequence>
<evidence type="ECO:0000256" key="3">
    <source>
        <dbReference type="RuleBase" id="RU366061"/>
    </source>
</evidence>
<dbReference type="EC" id="1.14.11.-" evidence="3"/>
<keyword evidence="3" id="KW-0804">Transcription</keyword>